<accession>A0AAD9NZG9</accession>
<evidence type="ECO:0000313" key="2">
    <source>
        <dbReference type="Proteomes" id="UP001209878"/>
    </source>
</evidence>
<reference evidence="1" key="1">
    <citation type="journal article" date="2023" name="Mol. Biol. Evol.">
        <title>Third-Generation Sequencing Reveals the Adaptive Role of the Epigenome in Three Deep-Sea Polychaetes.</title>
        <authorList>
            <person name="Perez M."/>
            <person name="Aroh O."/>
            <person name="Sun Y."/>
            <person name="Lan Y."/>
            <person name="Juniper S.K."/>
            <person name="Young C.R."/>
            <person name="Angers B."/>
            <person name="Qian P.Y."/>
        </authorList>
    </citation>
    <scope>NUCLEOTIDE SEQUENCE</scope>
    <source>
        <strain evidence="1">R07B-5</strain>
    </source>
</reference>
<keyword evidence="2" id="KW-1185">Reference proteome</keyword>
<protein>
    <submittedName>
        <fullName evidence="1">Uncharacterized protein</fullName>
    </submittedName>
</protein>
<comment type="caution">
    <text evidence="1">The sequence shown here is derived from an EMBL/GenBank/DDBJ whole genome shotgun (WGS) entry which is preliminary data.</text>
</comment>
<evidence type="ECO:0000313" key="1">
    <source>
        <dbReference type="EMBL" id="KAK2185353.1"/>
    </source>
</evidence>
<name>A0AAD9NZG9_RIDPI</name>
<proteinExistence type="predicted"/>
<dbReference type="AlphaFoldDB" id="A0AAD9NZG9"/>
<gene>
    <name evidence="1" type="ORF">NP493_239g03016</name>
</gene>
<dbReference type="Proteomes" id="UP001209878">
    <property type="component" value="Unassembled WGS sequence"/>
</dbReference>
<dbReference type="EMBL" id="JAODUO010000239">
    <property type="protein sequence ID" value="KAK2185353.1"/>
    <property type="molecule type" value="Genomic_DNA"/>
</dbReference>
<sequence length="244" mass="27622">MLRHMKYRGVPPSADPYSERNLAPASEQVNQAATDAKKKFDWLNVHRWLLTGQLMKNDDSLVAEVWRSLHSPAAQLEYVTILGRSLSEIVHCGLELKEALRKRNHEISPLQREDRIRDELSAQIKKLSRQVPSMLNGYWDKLLQVSSESSSLAPECLAELLQQKLKSLVVADRDSNQRQLVMGEQTQLVLNEIGIILSYVQDAIAQDVHSQSPHAAHILEAIETELDSRPKSVTSVQLHNMSLH</sequence>
<organism evidence="1 2">
    <name type="scientific">Ridgeia piscesae</name>
    <name type="common">Tubeworm</name>
    <dbReference type="NCBI Taxonomy" id="27915"/>
    <lineage>
        <taxon>Eukaryota</taxon>
        <taxon>Metazoa</taxon>
        <taxon>Spiralia</taxon>
        <taxon>Lophotrochozoa</taxon>
        <taxon>Annelida</taxon>
        <taxon>Polychaeta</taxon>
        <taxon>Sedentaria</taxon>
        <taxon>Canalipalpata</taxon>
        <taxon>Sabellida</taxon>
        <taxon>Siboglinidae</taxon>
        <taxon>Ridgeia</taxon>
    </lineage>
</organism>